<dbReference type="Pfam" id="PF00095">
    <property type="entry name" value="WAP"/>
    <property type="match status" value="2"/>
</dbReference>
<dbReference type="OrthoDB" id="406800at2759"/>
<dbReference type="Gene3D" id="4.10.75.10">
    <property type="entry name" value="Elafin-like"/>
    <property type="match status" value="2"/>
</dbReference>
<keyword evidence="7" id="KW-1185">Reference proteome</keyword>
<evidence type="ECO:0000313" key="7">
    <source>
        <dbReference type="Proteomes" id="UP000683360"/>
    </source>
</evidence>
<dbReference type="InterPro" id="IPR028150">
    <property type="entry name" value="Lustrin_cystein"/>
</dbReference>
<dbReference type="Gene3D" id="2.10.22.10">
    <property type="entry name" value="Antistasin, domain 1"/>
    <property type="match status" value="1"/>
</dbReference>
<dbReference type="InterPro" id="IPR004094">
    <property type="entry name" value="Antistasin-like"/>
</dbReference>
<evidence type="ECO:0000256" key="2">
    <source>
        <dbReference type="ARBA" id="ARBA00022900"/>
    </source>
</evidence>
<keyword evidence="3" id="KW-0732">Signal</keyword>
<dbReference type="EMBL" id="CAJPWZ010000485">
    <property type="protein sequence ID" value="CAG2194603.1"/>
    <property type="molecule type" value="Genomic_DNA"/>
</dbReference>
<evidence type="ECO:0000259" key="5">
    <source>
        <dbReference type="PROSITE" id="PS51390"/>
    </source>
</evidence>
<keyword evidence="1" id="KW-0646">Protease inhibitor</keyword>
<dbReference type="SUPFAM" id="SSF57262">
    <property type="entry name" value="Leech antihemostatic proteins"/>
    <property type="match status" value="1"/>
</dbReference>
<dbReference type="Pfam" id="PF02822">
    <property type="entry name" value="Antistasin"/>
    <property type="match status" value="1"/>
</dbReference>
<dbReference type="SMART" id="SM00217">
    <property type="entry name" value="WAP"/>
    <property type="match status" value="3"/>
</dbReference>
<name>A0A8S3QLQ0_MYTED</name>
<feature type="domain" description="WAP" evidence="5">
    <location>
        <begin position="18"/>
        <end position="72"/>
    </location>
</feature>
<dbReference type="InterPro" id="IPR011061">
    <property type="entry name" value="Hirudin/antistatin"/>
</dbReference>
<dbReference type="SMART" id="SM00289">
    <property type="entry name" value="WR1"/>
    <property type="match status" value="4"/>
</dbReference>
<sequence>MWSIWIVALSLIHYGYTQTIKRGVCPPLLDQPIGFCLSALFTQSCYGDDANCPGDEKCCPTECRSKTCKKPLLTNLDIPGCPVDNRICKRYQQLCNSEKDCKDGFICCFNPSCGTSCKKEVKKIGSLSACTTGSPLLGINCGRSLDRQDCPEGYWCKIDPLDRFAICCPVPGVCPPIQNPITDCKLAKFSSNCFGGDSDCEGFVKNVIRKTQTVPGVCPPILNPITDCSTAKFSSDCAGEDSDCEEGLKCCPSECGSQNCRKPLMKQRPGCPVEDFLCIKYQQLCNSDQDCQKGQLCCNNPSCGTSCKDEVLEVLIPELEPGSDCPLVKCSGQCPSGFEVDTNGCQTCQCLPGEPKLRCDVGDPLNHVSCGRNQPNCPTGYHCKISLFDEQNGICCKSNGI</sequence>
<evidence type="ECO:0000313" key="6">
    <source>
        <dbReference type="EMBL" id="CAG2194603.1"/>
    </source>
</evidence>
<dbReference type="InterPro" id="IPR006150">
    <property type="entry name" value="Cys_repeat_1"/>
</dbReference>
<dbReference type="GO" id="GO:0005576">
    <property type="term" value="C:extracellular region"/>
    <property type="evidence" value="ECO:0007669"/>
    <property type="project" value="InterPro"/>
</dbReference>
<feature type="domain" description="WAP" evidence="5">
    <location>
        <begin position="211"/>
        <end position="264"/>
    </location>
</feature>
<gene>
    <name evidence="6" type="ORF">MEDL_9604</name>
</gene>
<dbReference type="InterPro" id="IPR036645">
    <property type="entry name" value="Elafin-like_sf"/>
</dbReference>
<comment type="caution">
    <text evidence="6">The sequence shown here is derived from an EMBL/GenBank/DDBJ whole genome shotgun (WGS) entry which is preliminary data.</text>
</comment>
<organism evidence="6 7">
    <name type="scientific">Mytilus edulis</name>
    <name type="common">Blue mussel</name>
    <dbReference type="NCBI Taxonomy" id="6550"/>
    <lineage>
        <taxon>Eukaryota</taxon>
        <taxon>Metazoa</taxon>
        <taxon>Spiralia</taxon>
        <taxon>Lophotrochozoa</taxon>
        <taxon>Mollusca</taxon>
        <taxon>Bivalvia</taxon>
        <taxon>Autobranchia</taxon>
        <taxon>Pteriomorphia</taxon>
        <taxon>Mytilida</taxon>
        <taxon>Mytiloidea</taxon>
        <taxon>Mytilidae</taxon>
        <taxon>Mytilinae</taxon>
        <taxon>Mytilus</taxon>
    </lineage>
</organism>
<dbReference type="AlphaFoldDB" id="A0A8S3QLQ0"/>
<keyword evidence="2" id="KW-0722">Serine protease inhibitor</keyword>
<feature type="domain" description="WAP" evidence="5">
    <location>
        <begin position="265"/>
        <end position="311"/>
    </location>
</feature>
<feature type="signal peptide" evidence="3">
    <location>
        <begin position="1"/>
        <end position="17"/>
    </location>
</feature>
<feature type="chain" id="PRO_5035863430" evidence="3">
    <location>
        <begin position="18"/>
        <end position="401"/>
    </location>
</feature>
<dbReference type="Proteomes" id="UP000683360">
    <property type="component" value="Unassembled WGS sequence"/>
</dbReference>
<dbReference type="GO" id="GO:0004867">
    <property type="term" value="F:serine-type endopeptidase inhibitor activity"/>
    <property type="evidence" value="ECO:0007669"/>
    <property type="project" value="UniProtKB-KW"/>
</dbReference>
<dbReference type="SUPFAM" id="SSF57256">
    <property type="entry name" value="Elafin-like"/>
    <property type="match status" value="1"/>
</dbReference>
<dbReference type="Pfam" id="PF14625">
    <property type="entry name" value="Lustrin_cystein"/>
    <property type="match status" value="2"/>
</dbReference>
<evidence type="ECO:0000256" key="1">
    <source>
        <dbReference type="ARBA" id="ARBA00022690"/>
    </source>
</evidence>
<dbReference type="PROSITE" id="PS51252">
    <property type="entry name" value="ANTISTASIN"/>
    <property type="match status" value="1"/>
</dbReference>
<evidence type="ECO:0000259" key="4">
    <source>
        <dbReference type="PROSITE" id="PS51252"/>
    </source>
</evidence>
<accession>A0A8S3QLQ0</accession>
<dbReference type="PROSITE" id="PS51390">
    <property type="entry name" value="WAP"/>
    <property type="match status" value="3"/>
</dbReference>
<reference evidence="6" key="1">
    <citation type="submission" date="2021-03" db="EMBL/GenBank/DDBJ databases">
        <authorList>
            <person name="Bekaert M."/>
        </authorList>
    </citation>
    <scope>NUCLEOTIDE SEQUENCE</scope>
</reference>
<protein>
    <submittedName>
        <fullName evidence="6">WFDC3</fullName>
    </submittedName>
</protein>
<proteinExistence type="predicted"/>
<evidence type="ECO:0000256" key="3">
    <source>
        <dbReference type="SAM" id="SignalP"/>
    </source>
</evidence>
<feature type="domain" description="Antistasin-like" evidence="4">
    <location>
        <begin position="325"/>
        <end position="350"/>
    </location>
</feature>
<dbReference type="InterPro" id="IPR008197">
    <property type="entry name" value="WAP_dom"/>
</dbReference>